<feature type="signal peptide" evidence="2">
    <location>
        <begin position="1"/>
        <end position="30"/>
    </location>
</feature>
<keyword evidence="4" id="KW-1185">Reference proteome</keyword>
<accession>A0ABM8N7Y6</accession>
<protein>
    <submittedName>
        <fullName evidence="3">Uncharacterized protein</fullName>
    </submittedName>
</protein>
<feature type="chain" id="PRO_5046175670" evidence="2">
    <location>
        <begin position="31"/>
        <end position="116"/>
    </location>
</feature>
<gene>
    <name evidence="3" type="ORF">LMG28140_00007</name>
</gene>
<comment type="caution">
    <text evidence="3">The sequence shown here is derived from an EMBL/GenBank/DDBJ whole genome shotgun (WGS) entry which is preliminary data.</text>
</comment>
<evidence type="ECO:0000256" key="2">
    <source>
        <dbReference type="SAM" id="SignalP"/>
    </source>
</evidence>
<sequence>MPSVRPLKSNLAVAALAALTTMLVGSTAFAASDNTRRPVILDSQGGIYDGQGGTMLQTGPLSREPIVGAQPIAAPAELAPPDSSTPMVVAPYIQLPVGGGSMPRPQPQPRPILRPQ</sequence>
<dbReference type="Proteomes" id="UP000598032">
    <property type="component" value="Unassembled WGS sequence"/>
</dbReference>
<keyword evidence="2" id="KW-0732">Signal</keyword>
<name>A0ABM8N7Y6_9BURK</name>
<evidence type="ECO:0000313" key="3">
    <source>
        <dbReference type="EMBL" id="CAD6506820.1"/>
    </source>
</evidence>
<evidence type="ECO:0000313" key="4">
    <source>
        <dbReference type="Proteomes" id="UP000598032"/>
    </source>
</evidence>
<reference evidence="3 4" key="1">
    <citation type="submission" date="2020-10" db="EMBL/GenBank/DDBJ databases">
        <authorList>
            <person name="Peeters C."/>
        </authorList>
    </citation>
    <scope>NUCLEOTIDE SEQUENCE [LARGE SCALE GENOMIC DNA]</scope>
    <source>
        <strain evidence="3 4">LMG 28140</strain>
    </source>
</reference>
<feature type="region of interest" description="Disordered" evidence="1">
    <location>
        <begin position="96"/>
        <end position="116"/>
    </location>
</feature>
<proteinExistence type="predicted"/>
<feature type="compositionally biased region" description="Pro residues" evidence="1">
    <location>
        <begin position="104"/>
        <end position="116"/>
    </location>
</feature>
<evidence type="ECO:0000256" key="1">
    <source>
        <dbReference type="SAM" id="MobiDB-lite"/>
    </source>
</evidence>
<dbReference type="EMBL" id="CAJHCP010000001">
    <property type="protein sequence ID" value="CAD6506820.1"/>
    <property type="molecule type" value="Genomic_DNA"/>
</dbReference>
<dbReference type="RefSeq" id="WP_201640266.1">
    <property type="nucleotide sequence ID" value="NZ_CAJHCP010000001.1"/>
</dbReference>
<organism evidence="3 4">
    <name type="scientific">Paraburkholderia metrosideri</name>
    <dbReference type="NCBI Taxonomy" id="580937"/>
    <lineage>
        <taxon>Bacteria</taxon>
        <taxon>Pseudomonadati</taxon>
        <taxon>Pseudomonadota</taxon>
        <taxon>Betaproteobacteria</taxon>
        <taxon>Burkholderiales</taxon>
        <taxon>Burkholderiaceae</taxon>
        <taxon>Paraburkholderia</taxon>
    </lineage>
</organism>